<accession>A0A1H4X1Z8</accession>
<name>A0A1H4X1Z8_9ACTN</name>
<proteinExistence type="predicted"/>
<gene>
    <name evidence="2" type="ORF">SAMN04490357_3486</name>
</gene>
<reference evidence="2 3" key="1">
    <citation type="submission" date="2016-10" db="EMBL/GenBank/DDBJ databases">
        <authorList>
            <person name="de Groot N.N."/>
        </authorList>
    </citation>
    <scope>NUCLEOTIDE SEQUENCE [LARGE SCALE GENOMIC DNA]</scope>
    <source>
        <strain evidence="2 3">DSM 40306</strain>
    </source>
</reference>
<keyword evidence="1" id="KW-0472">Membrane</keyword>
<dbReference type="AlphaFoldDB" id="A0A1H4X1Z8"/>
<organism evidence="2 3">
    <name type="scientific">Streptomyces misionensis</name>
    <dbReference type="NCBI Taxonomy" id="67331"/>
    <lineage>
        <taxon>Bacteria</taxon>
        <taxon>Bacillati</taxon>
        <taxon>Actinomycetota</taxon>
        <taxon>Actinomycetes</taxon>
        <taxon>Kitasatosporales</taxon>
        <taxon>Streptomycetaceae</taxon>
        <taxon>Streptomyces</taxon>
    </lineage>
</organism>
<protein>
    <submittedName>
        <fullName evidence="2">Uncharacterized protein</fullName>
    </submittedName>
</protein>
<evidence type="ECO:0000313" key="3">
    <source>
        <dbReference type="Proteomes" id="UP000182375"/>
    </source>
</evidence>
<evidence type="ECO:0000313" key="2">
    <source>
        <dbReference type="EMBL" id="SEC99593.1"/>
    </source>
</evidence>
<feature type="transmembrane region" description="Helical" evidence="1">
    <location>
        <begin position="26"/>
        <end position="45"/>
    </location>
</feature>
<dbReference type="RefSeq" id="WP_177329901.1">
    <property type="nucleotide sequence ID" value="NZ_FNTD01000004.1"/>
</dbReference>
<dbReference type="Proteomes" id="UP000182375">
    <property type="component" value="Unassembled WGS sequence"/>
</dbReference>
<dbReference type="STRING" id="67331.SAMN04490357_3486"/>
<keyword evidence="1" id="KW-1133">Transmembrane helix</keyword>
<feature type="transmembrane region" description="Helical" evidence="1">
    <location>
        <begin position="123"/>
        <end position="143"/>
    </location>
</feature>
<sequence>MIPAMPAIATRSAVQASVSALRFGRVAAMGALAALIVFAGLWGSWGSAQHVLLTKGREQGTVRVVACAGGVCGGPFTPTSAGARARARVEIPESVAVRKGRTYAVVLKPGTAQALRSGWAGILYAWVPLGGALLLASVVVAGGMRLTRVAWVLGLSGLGLLTAAFVAVR</sequence>
<dbReference type="GeneID" id="95512626"/>
<keyword evidence="1" id="KW-0812">Transmembrane</keyword>
<feature type="transmembrane region" description="Helical" evidence="1">
    <location>
        <begin position="149"/>
        <end position="168"/>
    </location>
</feature>
<dbReference type="EMBL" id="FNTD01000004">
    <property type="protein sequence ID" value="SEC99593.1"/>
    <property type="molecule type" value="Genomic_DNA"/>
</dbReference>
<evidence type="ECO:0000256" key="1">
    <source>
        <dbReference type="SAM" id="Phobius"/>
    </source>
</evidence>